<reference evidence="2 3" key="1">
    <citation type="submission" date="2019-06" db="EMBL/GenBank/DDBJ databases">
        <authorList>
            <person name="Rodrigo-Torres L."/>
            <person name="Arahal R. D."/>
            <person name="Lucena T."/>
        </authorList>
    </citation>
    <scope>NUCLEOTIDE SEQUENCE [LARGE SCALE GENOMIC DNA]</scope>
    <source>
        <strain evidence="2 3">SB0023/3</strain>
    </source>
</reference>
<accession>A0A509E748</accession>
<dbReference type="Gene3D" id="3.40.50.410">
    <property type="entry name" value="von Willebrand factor, type A domain"/>
    <property type="match status" value="1"/>
</dbReference>
<protein>
    <recommendedName>
        <fullName evidence="1">DUF58 domain-containing protein</fullName>
    </recommendedName>
</protein>
<dbReference type="SUPFAM" id="SSF53300">
    <property type="entry name" value="vWA-like"/>
    <property type="match status" value="1"/>
</dbReference>
<dbReference type="PANTHER" id="PTHR33608">
    <property type="entry name" value="BLL2464 PROTEIN"/>
    <property type="match status" value="1"/>
</dbReference>
<name>A0A509E748_9HYPH</name>
<feature type="domain" description="DUF58" evidence="1">
    <location>
        <begin position="52"/>
        <end position="252"/>
    </location>
</feature>
<dbReference type="OrthoDB" id="7779014at2"/>
<evidence type="ECO:0000259" key="1">
    <source>
        <dbReference type="Pfam" id="PF01882"/>
    </source>
</evidence>
<dbReference type="InterPro" id="IPR002881">
    <property type="entry name" value="DUF58"/>
</dbReference>
<dbReference type="Pfam" id="PF01882">
    <property type="entry name" value="DUF58"/>
    <property type="match status" value="1"/>
</dbReference>
<sequence length="289" mass="31021">MSGEGAEAGKGADIIYLPRWRARGNHAGAHRGRDAGGPGTFKDQVPFLRLPDARRLDLRASLRDPFEGIHVRRFEARVAVEVWALVDLSASMRFRGLGDRMALAGAFCESLAASATRIGDGFGLIACDSGIREEFSLPATRSRATAAAAAARLGAAMPAGASAAGLRAAAARIAGRPKLVFLVSDFRWPPPLLEQVFSGLAFHDLVPVLLADPAEAEALPDWGLIELEDLEGAGTRLVLMRPSLKRRWLAREAERTAALGRLARRHGRAPFRLAERFDPAALSRHLLGG</sequence>
<keyword evidence="3" id="KW-1185">Reference proteome</keyword>
<dbReference type="EMBL" id="CABFPH010000005">
    <property type="protein sequence ID" value="VUD70116.1"/>
    <property type="molecule type" value="Genomic_DNA"/>
</dbReference>
<proteinExistence type="predicted"/>
<dbReference type="InterPro" id="IPR036465">
    <property type="entry name" value="vWFA_dom_sf"/>
</dbReference>
<dbReference type="RefSeq" id="WP_142581705.1">
    <property type="nucleotide sequence ID" value="NZ_CABFPH010000005.1"/>
</dbReference>
<gene>
    <name evidence="2" type="ORF">MET9862_00679</name>
</gene>
<evidence type="ECO:0000313" key="2">
    <source>
        <dbReference type="EMBL" id="VUD70116.1"/>
    </source>
</evidence>
<dbReference type="Proteomes" id="UP000410984">
    <property type="component" value="Unassembled WGS sequence"/>
</dbReference>
<organism evidence="2 3">
    <name type="scientific">Methylobacterium symbioticum</name>
    <dbReference type="NCBI Taxonomy" id="2584084"/>
    <lineage>
        <taxon>Bacteria</taxon>
        <taxon>Pseudomonadati</taxon>
        <taxon>Pseudomonadota</taxon>
        <taxon>Alphaproteobacteria</taxon>
        <taxon>Hyphomicrobiales</taxon>
        <taxon>Methylobacteriaceae</taxon>
        <taxon>Methylobacterium</taxon>
    </lineage>
</organism>
<dbReference type="AlphaFoldDB" id="A0A509E748"/>
<dbReference type="PANTHER" id="PTHR33608:SF6">
    <property type="entry name" value="BLL2464 PROTEIN"/>
    <property type="match status" value="1"/>
</dbReference>
<evidence type="ECO:0000313" key="3">
    <source>
        <dbReference type="Proteomes" id="UP000410984"/>
    </source>
</evidence>